<dbReference type="AlphaFoldDB" id="A0AAW5QZF3"/>
<proteinExistence type="predicted"/>
<feature type="signal peptide" evidence="1">
    <location>
        <begin position="1"/>
        <end position="22"/>
    </location>
</feature>
<evidence type="ECO:0000313" key="3">
    <source>
        <dbReference type="Proteomes" id="UP001320898"/>
    </source>
</evidence>
<name>A0AAW5QZF3_9HYPH</name>
<evidence type="ECO:0000256" key="1">
    <source>
        <dbReference type="SAM" id="SignalP"/>
    </source>
</evidence>
<dbReference type="RefSeq" id="WP_261616100.1">
    <property type="nucleotide sequence ID" value="NZ_JALIDZ010000005.1"/>
</dbReference>
<reference evidence="2 3" key="1">
    <citation type="submission" date="2022-04" db="EMBL/GenBank/DDBJ databases">
        <authorList>
            <person name="Ye Y.-Q."/>
            <person name="Du Z.-J."/>
        </authorList>
    </citation>
    <scope>NUCLEOTIDE SEQUENCE [LARGE SCALE GENOMIC DNA]</scope>
    <source>
        <strain evidence="2 3">A6E488</strain>
    </source>
</reference>
<feature type="chain" id="PRO_5043509931" evidence="1">
    <location>
        <begin position="23"/>
        <end position="207"/>
    </location>
</feature>
<evidence type="ECO:0000313" key="2">
    <source>
        <dbReference type="EMBL" id="MCT8972517.1"/>
    </source>
</evidence>
<dbReference type="EMBL" id="JALIDZ010000005">
    <property type="protein sequence ID" value="MCT8972517.1"/>
    <property type="molecule type" value="Genomic_DNA"/>
</dbReference>
<comment type="caution">
    <text evidence="2">The sequence shown here is derived from an EMBL/GenBank/DDBJ whole genome shotgun (WGS) entry which is preliminary data.</text>
</comment>
<accession>A0AAW5QZF3</accession>
<protein>
    <submittedName>
        <fullName evidence="2">Uncharacterized protein</fullName>
    </submittedName>
</protein>
<keyword evidence="3" id="KW-1185">Reference proteome</keyword>
<keyword evidence="1" id="KW-0732">Signal</keyword>
<organism evidence="2 3">
    <name type="scientific">Microbaculum marinisediminis</name>
    <dbReference type="NCBI Taxonomy" id="2931392"/>
    <lineage>
        <taxon>Bacteria</taxon>
        <taxon>Pseudomonadati</taxon>
        <taxon>Pseudomonadota</taxon>
        <taxon>Alphaproteobacteria</taxon>
        <taxon>Hyphomicrobiales</taxon>
        <taxon>Tepidamorphaceae</taxon>
        <taxon>Microbaculum</taxon>
    </lineage>
</organism>
<sequence length="207" mass="21556">MTAGTRALYFVTTISIAIAALAAPFPAGAQTAKDLKCRGCVGSRDLGKKAVSAKHIKPNAVDSTAIKDASILPADLAATAQPTGAVHAASYITAHSLTPSLSQIYSVEMTAPSNGYAVVIANWTFSTFQGGASASCYVETTPGSGTGVSAYMESDPNDTTSYDAAALTRMFPVGKGKTTFYLNCREMTHDVSVIEPQITAIFVPNKY</sequence>
<dbReference type="Proteomes" id="UP001320898">
    <property type="component" value="Unassembled WGS sequence"/>
</dbReference>
<gene>
    <name evidence="2" type="ORF">MUB46_11670</name>
</gene>